<evidence type="ECO:0000256" key="9">
    <source>
        <dbReference type="ARBA" id="ARBA00022840"/>
    </source>
</evidence>
<evidence type="ECO:0000256" key="5">
    <source>
        <dbReference type="ARBA" id="ARBA00022553"/>
    </source>
</evidence>
<keyword evidence="4" id="KW-1003">Cell membrane</keyword>
<keyword evidence="12" id="KW-1133">Transmembrane helix</keyword>
<keyword evidence="8" id="KW-0418">Kinase</keyword>
<dbReference type="SMART" id="SM00387">
    <property type="entry name" value="HATPase_c"/>
    <property type="match status" value="1"/>
</dbReference>
<dbReference type="GO" id="GO:0000155">
    <property type="term" value="F:phosphorelay sensor kinase activity"/>
    <property type="evidence" value="ECO:0007669"/>
    <property type="project" value="InterPro"/>
</dbReference>
<dbReference type="InterPro" id="IPR003594">
    <property type="entry name" value="HATPase_dom"/>
</dbReference>
<comment type="catalytic activity">
    <reaction evidence="1">
        <text>ATP + protein L-histidine = ADP + protein N-phospho-L-histidine.</text>
        <dbReference type="EC" id="2.7.13.3"/>
    </reaction>
</comment>
<proteinExistence type="predicted"/>
<gene>
    <name evidence="15" type="ORF">BK123_27185</name>
</gene>
<dbReference type="OrthoDB" id="9813151at2"/>
<evidence type="ECO:0000256" key="8">
    <source>
        <dbReference type="ARBA" id="ARBA00022777"/>
    </source>
</evidence>
<dbReference type="AlphaFoldDB" id="A0A1R1AU85"/>
<evidence type="ECO:0000256" key="11">
    <source>
        <dbReference type="ARBA" id="ARBA00023136"/>
    </source>
</evidence>
<dbReference type="FunFam" id="3.30.565.10:FF:000006">
    <property type="entry name" value="Sensor histidine kinase WalK"/>
    <property type="match status" value="1"/>
</dbReference>
<dbReference type="PANTHER" id="PTHR43711">
    <property type="entry name" value="TWO-COMPONENT HISTIDINE KINASE"/>
    <property type="match status" value="1"/>
</dbReference>
<feature type="domain" description="Histidine kinase" evidence="13">
    <location>
        <begin position="235"/>
        <end position="451"/>
    </location>
</feature>
<keyword evidence="6" id="KW-0808">Transferase</keyword>
<dbReference type="EMBL" id="MRTF01000011">
    <property type="protein sequence ID" value="OME89064.1"/>
    <property type="molecule type" value="Genomic_DNA"/>
</dbReference>
<feature type="transmembrane region" description="Helical" evidence="12">
    <location>
        <begin position="12"/>
        <end position="32"/>
    </location>
</feature>
<dbReference type="Gene3D" id="1.10.287.130">
    <property type="match status" value="1"/>
</dbReference>
<keyword evidence="10" id="KW-0902">Two-component regulatory system</keyword>
<evidence type="ECO:0000259" key="14">
    <source>
        <dbReference type="PROSITE" id="PS50885"/>
    </source>
</evidence>
<dbReference type="GO" id="GO:0005886">
    <property type="term" value="C:plasma membrane"/>
    <property type="evidence" value="ECO:0007669"/>
    <property type="project" value="UniProtKB-SubCell"/>
</dbReference>
<evidence type="ECO:0000313" key="16">
    <source>
        <dbReference type="Proteomes" id="UP000187074"/>
    </source>
</evidence>
<name>A0A1R1AU85_PAELA</name>
<dbReference type="InterPro" id="IPR003660">
    <property type="entry name" value="HAMP_dom"/>
</dbReference>
<dbReference type="EC" id="2.7.13.3" evidence="3"/>
<feature type="transmembrane region" description="Helical" evidence="12">
    <location>
        <begin position="146"/>
        <end position="174"/>
    </location>
</feature>
<dbReference type="PANTHER" id="PTHR43711:SF1">
    <property type="entry name" value="HISTIDINE KINASE 1"/>
    <property type="match status" value="1"/>
</dbReference>
<dbReference type="Pfam" id="PF02518">
    <property type="entry name" value="HATPase_c"/>
    <property type="match status" value="1"/>
</dbReference>
<organism evidence="15 16">
    <name type="scientific">Paenibacillus lautus</name>
    <name type="common">Bacillus lautus</name>
    <dbReference type="NCBI Taxonomy" id="1401"/>
    <lineage>
        <taxon>Bacteria</taxon>
        <taxon>Bacillati</taxon>
        <taxon>Bacillota</taxon>
        <taxon>Bacilli</taxon>
        <taxon>Bacillales</taxon>
        <taxon>Paenibacillaceae</taxon>
        <taxon>Paenibacillus</taxon>
    </lineage>
</organism>
<dbReference type="InterPro" id="IPR005467">
    <property type="entry name" value="His_kinase_dom"/>
</dbReference>
<dbReference type="Pfam" id="PF00672">
    <property type="entry name" value="HAMP"/>
    <property type="match status" value="1"/>
</dbReference>
<dbReference type="Gene3D" id="3.30.565.10">
    <property type="entry name" value="Histidine kinase-like ATPase, C-terminal domain"/>
    <property type="match status" value="1"/>
</dbReference>
<dbReference type="SMART" id="SM00388">
    <property type="entry name" value="HisKA"/>
    <property type="match status" value="1"/>
</dbReference>
<dbReference type="InterPro" id="IPR036097">
    <property type="entry name" value="HisK_dim/P_sf"/>
</dbReference>
<dbReference type="InterPro" id="IPR003661">
    <property type="entry name" value="HisK_dim/P_dom"/>
</dbReference>
<keyword evidence="12" id="KW-0812">Transmembrane</keyword>
<evidence type="ECO:0000256" key="2">
    <source>
        <dbReference type="ARBA" id="ARBA00004651"/>
    </source>
</evidence>
<reference evidence="15 16" key="1">
    <citation type="submission" date="2016-11" db="EMBL/GenBank/DDBJ databases">
        <title>Paenibacillus species isolates.</title>
        <authorList>
            <person name="Beno S.M."/>
        </authorList>
    </citation>
    <scope>NUCLEOTIDE SEQUENCE [LARGE SCALE GENOMIC DNA]</scope>
    <source>
        <strain evidence="15 16">FSL F4-0100</strain>
    </source>
</reference>
<dbReference type="Pfam" id="PF00512">
    <property type="entry name" value="HisKA"/>
    <property type="match status" value="1"/>
</dbReference>
<protein>
    <recommendedName>
        <fullName evidence="3">histidine kinase</fullName>
        <ecNumber evidence="3">2.7.13.3</ecNumber>
    </recommendedName>
</protein>
<evidence type="ECO:0000256" key="1">
    <source>
        <dbReference type="ARBA" id="ARBA00000085"/>
    </source>
</evidence>
<evidence type="ECO:0000256" key="7">
    <source>
        <dbReference type="ARBA" id="ARBA00022741"/>
    </source>
</evidence>
<dbReference type="PROSITE" id="PS50885">
    <property type="entry name" value="HAMP"/>
    <property type="match status" value="1"/>
</dbReference>
<comment type="subcellular location">
    <subcellularLocation>
        <location evidence="2">Cell membrane</location>
        <topology evidence="2">Multi-pass membrane protein</topology>
    </subcellularLocation>
</comment>
<keyword evidence="5" id="KW-0597">Phosphoprotein</keyword>
<dbReference type="SUPFAM" id="SSF47384">
    <property type="entry name" value="Homodimeric domain of signal transducing histidine kinase"/>
    <property type="match status" value="1"/>
</dbReference>
<evidence type="ECO:0000256" key="12">
    <source>
        <dbReference type="SAM" id="Phobius"/>
    </source>
</evidence>
<dbReference type="Proteomes" id="UP000187074">
    <property type="component" value="Unassembled WGS sequence"/>
</dbReference>
<dbReference type="InterPro" id="IPR004358">
    <property type="entry name" value="Sig_transdc_His_kin-like_C"/>
</dbReference>
<dbReference type="CDD" id="cd00075">
    <property type="entry name" value="HATPase"/>
    <property type="match status" value="1"/>
</dbReference>
<evidence type="ECO:0000259" key="13">
    <source>
        <dbReference type="PROSITE" id="PS50109"/>
    </source>
</evidence>
<sequence length="467" mass="52865">MELWNRLRQTHCILFISLILTSLIFLLATYFLSRLSFDRSIEVYKMKFVEDQTQKIAFTLRTHLEPGKLSIEKMDWLKQAVNVYSMSIRYYAPGHEEVLYDSGLESQQYGRPFTASSPIYVDGQLIGILDATVDLDNDFNLPSASFFSFALFGGSGGITIILLCLMVVICYLLARRLSKPLRLSSLQAKRIAGGHRDNLISETGTLELNQLITSMNKLVVDLNNQEHWREQSMQDLTHELRTPLTSMLSRMEALIDGIYPANEENLNRIYAEIDRLCRLVDDVEKLSEAEGAKFQLDIELIDIRNLVRDVYENLIFLAKAKDINFTLHTIYTPCHVEVDPDRFVQIMTNIISNAIKYTAIGGSIDVGITIDHKEMVTIYCRDNGIGISEQDLPLVFNRFYRADKARTRNTGGIGVGLSIAKALIEAHGGTVQAESKIGEGSMFRIDIPLVRTPKNELLANSYSPYKL</sequence>
<feature type="domain" description="HAMP" evidence="14">
    <location>
        <begin position="175"/>
        <end position="227"/>
    </location>
</feature>
<keyword evidence="11 12" id="KW-0472">Membrane</keyword>
<dbReference type="GO" id="GO:0005524">
    <property type="term" value="F:ATP binding"/>
    <property type="evidence" value="ECO:0007669"/>
    <property type="project" value="UniProtKB-KW"/>
</dbReference>
<evidence type="ECO:0000313" key="15">
    <source>
        <dbReference type="EMBL" id="OME89064.1"/>
    </source>
</evidence>
<dbReference type="Gene3D" id="6.10.340.10">
    <property type="match status" value="1"/>
</dbReference>
<evidence type="ECO:0000256" key="10">
    <source>
        <dbReference type="ARBA" id="ARBA00023012"/>
    </source>
</evidence>
<dbReference type="SUPFAM" id="SSF55874">
    <property type="entry name" value="ATPase domain of HSP90 chaperone/DNA topoisomerase II/histidine kinase"/>
    <property type="match status" value="1"/>
</dbReference>
<dbReference type="InterPro" id="IPR050736">
    <property type="entry name" value="Sensor_HK_Regulatory"/>
</dbReference>
<comment type="caution">
    <text evidence="15">The sequence shown here is derived from an EMBL/GenBank/DDBJ whole genome shotgun (WGS) entry which is preliminary data.</text>
</comment>
<evidence type="ECO:0000256" key="6">
    <source>
        <dbReference type="ARBA" id="ARBA00022679"/>
    </source>
</evidence>
<keyword evidence="9" id="KW-0067">ATP-binding</keyword>
<evidence type="ECO:0000256" key="3">
    <source>
        <dbReference type="ARBA" id="ARBA00012438"/>
    </source>
</evidence>
<dbReference type="InterPro" id="IPR036890">
    <property type="entry name" value="HATPase_C_sf"/>
</dbReference>
<dbReference type="PROSITE" id="PS50109">
    <property type="entry name" value="HIS_KIN"/>
    <property type="match status" value="1"/>
</dbReference>
<keyword evidence="7" id="KW-0547">Nucleotide-binding</keyword>
<accession>A0A1R1AU85</accession>
<dbReference type="PRINTS" id="PR00344">
    <property type="entry name" value="BCTRLSENSOR"/>
</dbReference>
<evidence type="ECO:0000256" key="4">
    <source>
        <dbReference type="ARBA" id="ARBA00022475"/>
    </source>
</evidence>
<dbReference type="STRING" id="1401.BK123_27185"/>
<dbReference type="CDD" id="cd00082">
    <property type="entry name" value="HisKA"/>
    <property type="match status" value="1"/>
</dbReference>